<feature type="domain" description="Mechanosensitive ion channel MscS" evidence="8">
    <location>
        <begin position="371"/>
        <end position="436"/>
    </location>
</feature>
<protein>
    <submittedName>
        <fullName evidence="11">Putative MscS family protein YkuT</fullName>
    </submittedName>
</protein>
<dbReference type="InterPro" id="IPR023408">
    <property type="entry name" value="MscS_beta-dom_sf"/>
</dbReference>
<feature type="transmembrane region" description="Helical" evidence="7">
    <location>
        <begin position="15"/>
        <end position="44"/>
    </location>
</feature>
<dbReference type="Pfam" id="PF00924">
    <property type="entry name" value="MS_channel_2nd"/>
    <property type="match status" value="1"/>
</dbReference>
<evidence type="ECO:0000256" key="5">
    <source>
        <dbReference type="ARBA" id="ARBA00022989"/>
    </source>
</evidence>
<dbReference type="InterPro" id="IPR006685">
    <property type="entry name" value="MscS_channel_2nd"/>
</dbReference>
<dbReference type="SUPFAM" id="SSF82861">
    <property type="entry name" value="Mechanosensitive channel protein MscS (YggB), transmembrane region"/>
    <property type="match status" value="1"/>
</dbReference>
<dbReference type="Pfam" id="PF21088">
    <property type="entry name" value="MS_channel_1st"/>
    <property type="match status" value="1"/>
</dbReference>
<dbReference type="PANTHER" id="PTHR30460">
    <property type="entry name" value="MODERATE CONDUCTANCE MECHANOSENSITIVE CHANNEL YBIO"/>
    <property type="match status" value="1"/>
</dbReference>
<feature type="domain" description="Mechanosensitive ion channel MscS C-terminal" evidence="9">
    <location>
        <begin position="442"/>
        <end position="526"/>
    </location>
</feature>
<organism evidence="11 12">
    <name type="scientific">Saltatorellus ferox</name>
    <dbReference type="NCBI Taxonomy" id="2528018"/>
    <lineage>
        <taxon>Bacteria</taxon>
        <taxon>Pseudomonadati</taxon>
        <taxon>Planctomycetota</taxon>
        <taxon>Planctomycetia</taxon>
        <taxon>Planctomycetia incertae sedis</taxon>
        <taxon>Saltatorellus</taxon>
    </lineage>
</organism>
<sequence length="593" mass="64985">MDWIRSQTLPTQNAVLLGIALLAVLVVFAGLRLVLLGGIARSLGGKDRPASVRATAQVLAQNLRLLLLFAQIVLLLAIGAGAALVWVRGTNLIEWGKARLASLPEGFWQDFGIALGRVAVAAIGLAILLRGVRRALAWATARAKAWEGLRANDESIEGFFALLATLIRLGAWLAFFVWAAADLGLVESWVTALGVALRIFIIVALGVLAWRAIDAVVVSLDALSRKYSSPNNLLRFYDRLQHLVPALRRTLEWALWILVGTQALRQIDAYSSAASTWGPRFVRVVGILFLARVAVEVSKIVVQQSLLRDSKLSREARQRRSTILPLIESVIQYIVYFGAAIMVLEALGQDPTPFLAGAGIVGLAVGLGAQNLVNDMVCGFFILFEDHYLVGDFVRIGDAEGVVERVDLRTTRIRDQSGRHHILRNGSIEAVVNFSKEYVYAVVDVGVAYESDLDVVVSALEEAAERLRARSTDVLEPTSVKGLDVFGESELTYRTVTKVRPGAHLSVARLLRRIIKDVFDERGVEIPYARRVLILKNETVVPFPEQAAEEPDSEESPRCHGIASQVTSLFIEEILAEEAPRVHRRGRAPSRPG</sequence>
<accession>A0A518EL85</accession>
<evidence type="ECO:0000259" key="8">
    <source>
        <dbReference type="Pfam" id="PF00924"/>
    </source>
</evidence>
<dbReference type="SUPFAM" id="SSF82689">
    <property type="entry name" value="Mechanosensitive channel protein MscS (YggB), C-terminal domain"/>
    <property type="match status" value="1"/>
</dbReference>
<comment type="similarity">
    <text evidence="2">Belongs to the MscS (TC 1.A.23) family.</text>
</comment>
<dbReference type="Gene3D" id="1.10.287.1260">
    <property type="match status" value="1"/>
</dbReference>
<keyword evidence="5 7" id="KW-1133">Transmembrane helix</keyword>
<evidence type="ECO:0000256" key="4">
    <source>
        <dbReference type="ARBA" id="ARBA00022692"/>
    </source>
</evidence>
<dbReference type="GO" id="GO:0005886">
    <property type="term" value="C:plasma membrane"/>
    <property type="evidence" value="ECO:0007669"/>
    <property type="project" value="UniProtKB-SubCell"/>
</dbReference>
<dbReference type="SUPFAM" id="SSF50182">
    <property type="entry name" value="Sm-like ribonucleoproteins"/>
    <property type="match status" value="1"/>
</dbReference>
<dbReference type="Proteomes" id="UP000320390">
    <property type="component" value="Chromosome"/>
</dbReference>
<evidence type="ECO:0000256" key="6">
    <source>
        <dbReference type="ARBA" id="ARBA00023136"/>
    </source>
</evidence>
<dbReference type="EMBL" id="CP036434">
    <property type="protein sequence ID" value="QDV04850.1"/>
    <property type="molecule type" value="Genomic_DNA"/>
</dbReference>
<keyword evidence="12" id="KW-1185">Reference proteome</keyword>
<comment type="subcellular location">
    <subcellularLocation>
        <location evidence="1">Cell membrane</location>
        <topology evidence="1">Multi-pass membrane protein</topology>
    </subcellularLocation>
</comment>
<dbReference type="InterPro" id="IPR045276">
    <property type="entry name" value="YbiO_bact"/>
</dbReference>
<dbReference type="InterPro" id="IPR049278">
    <property type="entry name" value="MS_channel_C"/>
</dbReference>
<feature type="transmembrane region" description="Helical" evidence="7">
    <location>
        <begin position="159"/>
        <end position="179"/>
    </location>
</feature>
<evidence type="ECO:0000256" key="2">
    <source>
        <dbReference type="ARBA" id="ARBA00008017"/>
    </source>
</evidence>
<evidence type="ECO:0000313" key="12">
    <source>
        <dbReference type="Proteomes" id="UP000320390"/>
    </source>
</evidence>
<dbReference type="GO" id="GO:0008381">
    <property type="term" value="F:mechanosensitive monoatomic ion channel activity"/>
    <property type="evidence" value="ECO:0007669"/>
    <property type="project" value="InterPro"/>
</dbReference>
<name>A0A518EL85_9BACT</name>
<dbReference type="Gene3D" id="3.30.70.100">
    <property type="match status" value="1"/>
</dbReference>
<keyword evidence="6 7" id="KW-0472">Membrane</keyword>
<feature type="domain" description="Mechanosensitive ion channel transmembrane helices 2/3" evidence="10">
    <location>
        <begin position="331"/>
        <end position="370"/>
    </location>
</feature>
<dbReference type="Pfam" id="PF21082">
    <property type="entry name" value="MS_channel_3rd"/>
    <property type="match status" value="1"/>
</dbReference>
<gene>
    <name evidence="11" type="primary">ykuT</name>
    <name evidence="11" type="ORF">Poly30_03440</name>
</gene>
<feature type="transmembrane region" description="Helical" evidence="7">
    <location>
        <begin position="199"/>
        <end position="223"/>
    </location>
</feature>
<dbReference type="RefSeq" id="WP_419190833.1">
    <property type="nucleotide sequence ID" value="NZ_CP036434.1"/>
</dbReference>
<dbReference type="InterPro" id="IPR010920">
    <property type="entry name" value="LSM_dom_sf"/>
</dbReference>
<keyword evidence="3" id="KW-1003">Cell membrane</keyword>
<reference evidence="11 12" key="1">
    <citation type="submission" date="2019-02" db="EMBL/GenBank/DDBJ databases">
        <title>Deep-cultivation of Planctomycetes and their phenomic and genomic characterization uncovers novel biology.</title>
        <authorList>
            <person name="Wiegand S."/>
            <person name="Jogler M."/>
            <person name="Boedeker C."/>
            <person name="Pinto D."/>
            <person name="Vollmers J."/>
            <person name="Rivas-Marin E."/>
            <person name="Kohn T."/>
            <person name="Peeters S.H."/>
            <person name="Heuer A."/>
            <person name="Rast P."/>
            <person name="Oberbeckmann S."/>
            <person name="Bunk B."/>
            <person name="Jeske O."/>
            <person name="Meyerdierks A."/>
            <person name="Storesund J.E."/>
            <person name="Kallscheuer N."/>
            <person name="Luecker S."/>
            <person name="Lage O.M."/>
            <person name="Pohl T."/>
            <person name="Merkel B.J."/>
            <person name="Hornburger P."/>
            <person name="Mueller R.-W."/>
            <person name="Bruemmer F."/>
            <person name="Labrenz M."/>
            <person name="Spormann A.M."/>
            <person name="Op den Camp H."/>
            <person name="Overmann J."/>
            <person name="Amann R."/>
            <person name="Jetten M.S.M."/>
            <person name="Mascher T."/>
            <person name="Medema M.H."/>
            <person name="Devos D.P."/>
            <person name="Kaster A.-K."/>
            <person name="Ovreas L."/>
            <person name="Rohde M."/>
            <person name="Galperin M.Y."/>
            <person name="Jogler C."/>
        </authorList>
    </citation>
    <scope>NUCLEOTIDE SEQUENCE [LARGE SCALE GENOMIC DNA]</scope>
    <source>
        <strain evidence="11 12">Poly30</strain>
    </source>
</reference>
<feature type="transmembrane region" description="Helical" evidence="7">
    <location>
        <begin position="323"/>
        <end position="348"/>
    </location>
</feature>
<feature type="transmembrane region" description="Helical" evidence="7">
    <location>
        <begin position="65"/>
        <end position="87"/>
    </location>
</feature>
<dbReference type="AlphaFoldDB" id="A0A518EL85"/>
<evidence type="ECO:0000259" key="9">
    <source>
        <dbReference type="Pfam" id="PF21082"/>
    </source>
</evidence>
<evidence type="ECO:0000256" key="1">
    <source>
        <dbReference type="ARBA" id="ARBA00004651"/>
    </source>
</evidence>
<evidence type="ECO:0000256" key="3">
    <source>
        <dbReference type="ARBA" id="ARBA00022475"/>
    </source>
</evidence>
<evidence type="ECO:0000259" key="10">
    <source>
        <dbReference type="Pfam" id="PF21088"/>
    </source>
</evidence>
<dbReference type="InterPro" id="IPR011066">
    <property type="entry name" value="MscS_channel_C_sf"/>
</dbReference>
<feature type="transmembrane region" description="Helical" evidence="7">
    <location>
        <begin position="107"/>
        <end position="129"/>
    </location>
</feature>
<evidence type="ECO:0000313" key="11">
    <source>
        <dbReference type="EMBL" id="QDV04850.1"/>
    </source>
</evidence>
<dbReference type="InterPro" id="IPR049142">
    <property type="entry name" value="MS_channel_1st"/>
</dbReference>
<dbReference type="Gene3D" id="2.30.30.60">
    <property type="match status" value="1"/>
</dbReference>
<proteinExistence type="inferred from homology"/>
<keyword evidence="4 7" id="KW-0812">Transmembrane</keyword>
<dbReference type="PANTHER" id="PTHR30460:SF0">
    <property type="entry name" value="MODERATE CONDUCTANCE MECHANOSENSITIVE CHANNEL YBIO"/>
    <property type="match status" value="1"/>
</dbReference>
<feature type="transmembrane region" description="Helical" evidence="7">
    <location>
        <begin position="354"/>
        <end position="373"/>
    </location>
</feature>
<evidence type="ECO:0000256" key="7">
    <source>
        <dbReference type="SAM" id="Phobius"/>
    </source>
</evidence>
<dbReference type="InterPro" id="IPR011014">
    <property type="entry name" value="MscS_channel_TM-2"/>
</dbReference>